<dbReference type="STRING" id="314260.PB2503_08634"/>
<evidence type="ECO:0000313" key="2">
    <source>
        <dbReference type="Proteomes" id="UP000001302"/>
    </source>
</evidence>
<evidence type="ECO:0000313" key="1">
    <source>
        <dbReference type="EMBL" id="ADM09782.1"/>
    </source>
</evidence>
<reference evidence="2" key="1">
    <citation type="submission" date="2010-08" db="EMBL/GenBank/DDBJ databases">
        <title>Genome sequence of Parvularcula bermudensis HTCC2503.</title>
        <authorList>
            <person name="Kang D.-M."/>
            <person name="Oh H.-M."/>
            <person name="Cho J.-C."/>
        </authorList>
    </citation>
    <scope>NUCLEOTIDE SEQUENCE [LARGE SCALE GENOMIC DNA]</scope>
    <source>
        <strain evidence="2">ATCC BAA-594 / HTCC2503 / KCTC 12087</strain>
    </source>
</reference>
<keyword evidence="2" id="KW-1185">Reference proteome</keyword>
<gene>
    <name evidence="1" type="ordered locus">PB2503_08634</name>
</gene>
<dbReference type="AlphaFoldDB" id="E0TBR1"/>
<organism evidence="1 2">
    <name type="scientific">Parvularcula bermudensis (strain ATCC BAA-594 / HTCC2503 / KCTC 12087)</name>
    <dbReference type="NCBI Taxonomy" id="314260"/>
    <lineage>
        <taxon>Bacteria</taxon>
        <taxon>Pseudomonadati</taxon>
        <taxon>Pseudomonadota</taxon>
        <taxon>Alphaproteobacteria</taxon>
        <taxon>Parvularculales</taxon>
        <taxon>Parvularculaceae</taxon>
        <taxon>Parvularcula</taxon>
    </lineage>
</organism>
<accession>E0TBR1</accession>
<reference evidence="1 2" key="2">
    <citation type="journal article" date="2011" name="J. Bacteriol.">
        <title>Complete genome sequence of strain HTCC2503T of Parvularcula bermudensis, the type species of the order "Parvularculales" in the class Alphaproteobacteria.</title>
        <authorList>
            <person name="Oh H.M."/>
            <person name="Kang I."/>
            <person name="Vergin K.L."/>
            <person name="Kang D."/>
            <person name="Rhee K.H."/>
            <person name="Giovannoni S.J."/>
            <person name="Cho J.C."/>
        </authorList>
    </citation>
    <scope>NUCLEOTIDE SEQUENCE [LARGE SCALE GENOMIC DNA]</scope>
    <source>
        <strain evidence="2">ATCC BAA-594 / HTCC2503 / KCTC 12087</strain>
    </source>
</reference>
<dbReference type="Proteomes" id="UP000001302">
    <property type="component" value="Chromosome"/>
</dbReference>
<dbReference type="HOGENOM" id="CLU_1738764_0_0_5"/>
<proteinExistence type="predicted"/>
<name>E0TBR1_PARBH</name>
<dbReference type="EMBL" id="CP002156">
    <property type="protein sequence ID" value="ADM09782.1"/>
    <property type="molecule type" value="Genomic_DNA"/>
</dbReference>
<protein>
    <submittedName>
        <fullName evidence="1">Uncharacterized protein</fullName>
    </submittedName>
</protein>
<sequence length="150" mass="15457">MATNPSTDVSARLAAVLPVSSATEAPDLDALGRYSIPQGRCGLVLWTLAAGKAVPVFQSISGGETTMKIEGTPVLLLQTGQAGEARVGIPAFQTFEAMTPSNGRVDIETRAAWGVGFPGGAYVERGTITLTGENGWKRVLPIAGIAGCRA</sequence>
<dbReference type="KEGG" id="pbr:PB2503_08634"/>